<accession>A0ABS8ZBB2</accession>
<comment type="caution">
    <text evidence="1">The sequence shown here is derived from an EMBL/GenBank/DDBJ whole genome shotgun (WGS) entry which is preliminary data.</text>
</comment>
<keyword evidence="2" id="KW-1185">Reference proteome</keyword>
<protein>
    <submittedName>
        <fullName evidence="1">S1 family peptidase</fullName>
    </submittedName>
</protein>
<dbReference type="SUPFAM" id="SSF50494">
    <property type="entry name" value="Trypsin-like serine proteases"/>
    <property type="match status" value="1"/>
</dbReference>
<gene>
    <name evidence="1" type="ORF">LWC34_13460</name>
</gene>
<dbReference type="EMBL" id="JAJVCN010000001">
    <property type="protein sequence ID" value="MCE7003828.1"/>
    <property type="molecule type" value="Genomic_DNA"/>
</dbReference>
<reference evidence="1 2" key="1">
    <citation type="submission" date="2021-12" db="EMBL/GenBank/DDBJ databases">
        <title>Genome sequence of Kibdelosporangium philippinense ATCC 49844.</title>
        <authorList>
            <person name="Fedorov E.A."/>
            <person name="Omeragic M."/>
            <person name="Shalygina K.F."/>
            <person name="Maclea K.S."/>
        </authorList>
    </citation>
    <scope>NUCLEOTIDE SEQUENCE [LARGE SCALE GENOMIC DNA]</scope>
    <source>
        <strain evidence="1 2">ATCC 49844</strain>
    </source>
</reference>
<dbReference type="Gene3D" id="2.40.10.10">
    <property type="entry name" value="Trypsin-like serine proteases"/>
    <property type="match status" value="2"/>
</dbReference>
<dbReference type="InterPro" id="IPR009003">
    <property type="entry name" value="Peptidase_S1_PA"/>
</dbReference>
<evidence type="ECO:0000313" key="1">
    <source>
        <dbReference type="EMBL" id="MCE7003828.1"/>
    </source>
</evidence>
<dbReference type="InterPro" id="IPR043504">
    <property type="entry name" value="Peptidase_S1_PA_chymotrypsin"/>
</dbReference>
<proteinExistence type="predicted"/>
<organism evidence="1 2">
    <name type="scientific">Kibdelosporangium philippinense</name>
    <dbReference type="NCBI Taxonomy" id="211113"/>
    <lineage>
        <taxon>Bacteria</taxon>
        <taxon>Bacillati</taxon>
        <taxon>Actinomycetota</taxon>
        <taxon>Actinomycetes</taxon>
        <taxon>Pseudonocardiales</taxon>
        <taxon>Pseudonocardiaceae</taxon>
        <taxon>Kibdelosporangium</taxon>
    </lineage>
</organism>
<name>A0ABS8ZBB2_9PSEU</name>
<dbReference type="RefSeq" id="WP_233725386.1">
    <property type="nucleotide sequence ID" value="NZ_JAJVCN010000001.1"/>
</dbReference>
<dbReference type="Proteomes" id="UP001521150">
    <property type="component" value="Unassembled WGS sequence"/>
</dbReference>
<evidence type="ECO:0000313" key="2">
    <source>
        <dbReference type="Proteomes" id="UP001521150"/>
    </source>
</evidence>
<sequence>MRIGMLLSIALTASLTIGGVSSYASQTKLSEGELKSLQQRPLVAAAEVLRAEAVKHSGFGGITLADHHVNLWWKGDVPPAISGIVRRTPVRVGTAAHSQLELTAAAKKLEAWRKAHPESGIYGVKNPGDGSGLVLAAYPGAVTSLTAIQSDVPIRISHEEPMKTTSRKDDTPPWKGGAGTWNQTAGTVCTSGFGVRNNAGARFVLSAEHCGQSGHRIADRAGQFIGNVGATRDDHDISLIPTSSSTNRMYVGDGNSNTTVTVVNWGHVFVGQLLCQSGLTSAEQVGGPVCNLKVIFFWQDAEDLVEAEQTQGQPAARGGDSGGSVYSNTSGGVIANGTVTRTAGARLGFQDFATANRDFGIII</sequence>